<protein>
    <submittedName>
        <fullName evidence="8">DNA helicase</fullName>
    </submittedName>
</protein>
<keyword evidence="6" id="KW-0175">Coiled coil</keyword>
<dbReference type="GO" id="GO:0043138">
    <property type="term" value="F:3'-5' DNA helicase activity"/>
    <property type="evidence" value="ECO:0007669"/>
    <property type="project" value="TreeGrafter"/>
</dbReference>
<comment type="caution">
    <text evidence="8">The sequence shown here is derived from an EMBL/GenBank/DDBJ whole genome shotgun (WGS) entry which is preliminary data.</text>
</comment>
<dbReference type="EMBL" id="AZFK01000077">
    <property type="protein sequence ID" value="KRL88330.1"/>
    <property type="molecule type" value="Genomic_DNA"/>
</dbReference>
<name>A0A0R1UAR5_9LACO</name>
<dbReference type="InterPro" id="IPR014016">
    <property type="entry name" value="UvrD-like_ATP-bd"/>
</dbReference>
<feature type="coiled-coil region" evidence="6">
    <location>
        <begin position="19"/>
        <end position="81"/>
    </location>
</feature>
<dbReference type="Proteomes" id="UP000050816">
    <property type="component" value="Unassembled WGS sequence"/>
</dbReference>
<evidence type="ECO:0000259" key="7">
    <source>
        <dbReference type="PROSITE" id="PS51198"/>
    </source>
</evidence>
<keyword evidence="1 5" id="KW-0547">Nucleotide-binding</keyword>
<dbReference type="PANTHER" id="PTHR11070">
    <property type="entry name" value="UVRD / RECB / PCRA DNA HELICASE FAMILY MEMBER"/>
    <property type="match status" value="1"/>
</dbReference>
<evidence type="ECO:0000313" key="8">
    <source>
        <dbReference type="EMBL" id="KRL88330.1"/>
    </source>
</evidence>
<evidence type="ECO:0000256" key="1">
    <source>
        <dbReference type="ARBA" id="ARBA00022741"/>
    </source>
</evidence>
<proteinExistence type="predicted"/>
<sequence>MKSTDPERQAEQARVDAVIAAIEDQIIRTKAALAKAHAETRAVEKNYGANTSINRYEIDDIAESRAEIEQQRRLLFQASENEEILKRQLATLQELKKSPYFGRIDILDPGEREPESLYIGVASLMNSDKTDFLIYDWRAPISGVYYNGTLGTVTYPTPNGPQTTKLVKKRQFTIVDGQITNMFDTNETVGDEMLQAALGQQNDQYMQSIVATIQQEQNDIIRNTQSDLLVVQGVAGSGKTSAILQRIAYLLFHARDSLNADQIVLFSPNLLFSQYISQVLPKLGEKNMRQVTLAGFLRRRFEGLQVETLFDRYETSHGHANGREFLESAAMMQAVEAYLAKMAAGQVQPCFVPIRFNEEPFFSADHIATVYAAQPTALPVEQRLLATKNALIKELKARIATEARQDWVAKELDALTTQQITKLLGKHSVDDFASPEQLNAYLARRWAKRRLRQVYDALYNNYFIDYYAQYHDLLAQLPIKDAAALTQRYDEQLEFHRLPLSYTASLMYLRDLLSGSGVNRAFQYVFIDEMQDYSPAMLYYLRHAFPLAKFTILGDSEQALFYPLITPATLLAQTQELLAAKHPKLVALRRSYRSTKEITDFAKALLPDGDEIISFTRHGAIPQLLISQTPAQWHADLVAAVTAAQADFGKVALLTRDQAQAAQLYQLLYERVTPLTHLTATDSTLPSGVVILPTYLAKGLEFDAVIIPDVSTQAFTAQDTGLLYTMASRAMHHLTLLCPGELSSVVTPAARQLVQMKFTKA</sequence>
<dbReference type="GO" id="GO:0003677">
    <property type="term" value="F:DNA binding"/>
    <property type="evidence" value="ECO:0007669"/>
    <property type="project" value="InterPro"/>
</dbReference>
<gene>
    <name evidence="8" type="ORF">FC43_GL000262</name>
</gene>
<accession>A0A0R1UAR5</accession>
<reference evidence="8 9" key="1">
    <citation type="journal article" date="2015" name="Genome Announc.">
        <title>Expanding the biotechnology potential of lactobacilli through comparative genomics of 213 strains and associated genera.</title>
        <authorList>
            <person name="Sun Z."/>
            <person name="Harris H.M."/>
            <person name="McCann A."/>
            <person name="Guo C."/>
            <person name="Argimon S."/>
            <person name="Zhang W."/>
            <person name="Yang X."/>
            <person name="Jeffery I.B."/>
            <person name="Cooney J.C."/>
            <person name="Kagawa T.F."/>
            <person name="Liu W."/>
            <person name="Song Y."/>
            <person name="Salvetti E."/>
            <person name="Wrobel A."/>
            <person name="Rasinkangas P."/>
            <person name="Parkhill J."/>
            <person name="Rea M.C."/>
            <person name="O'Sullivan O."/>
            <person name="Ritari J."/>
            <person name="Douillard F.P."/>
            <person name="Paul Ross R."/>
            <person name="Yang R."/>
            <person name="Briner A.E."/>
            <person name="Felis G.E."/>
            <person name="de Vos W.M."/>
            <person name="Barrangou R."/>
            <person name="Klaenhammer T.R."/>
            <person name="Caufield P.W."/>
            <person name="Cui Y."/>
            <person name="Zhang H."/>
            <person name="O'Toole P.W."/>
        </authorList>
    </citation>
    <scope>NUCLEOTIDE SEQUENCE [LARGE SCALE GENOMIC DNA]</scope>
    <source>
        <strain evidence="8 9">DSM 15946</strain>
    </source>
</reference>
<dbReference type="GO" id="GO:0005829">
    <property type="term" value="C:cytosol"/>
    <property type="evidence" value="ECO:0007669"/>
    <property type="project" value="TreeGrafter"/>
</dbReference>
<dbReference type="SUPFAM" id="SSF52540">
    <property type="entry name" value="P-loop containing nucleoside triphosphate hydrolases"/>
    <property type="match status" value="1"/>
</dbReference>
<dbReference type="AlphaFoldDB" id="A0A0R1UAR5"/>
<dbReference type="InterPro" id="IPR000212">
    <property type="entry name" value="DNA_helicase_UvrD/REP"/>
</dbReference>
<feature type="domain" description="UvrD-like helicase ATP-binding" evidence="7">
    <location>
        <begin position="212"/>
        <end position="595"/>
    </location>
</feature>
<evidence type="ECO:0000313" key="9">
    <source>
        <dbReference type="Proteomes" id="UP000050816"/>
    </source>
</evidence>
<dbReference type="InterPro" id="IPR027417">
    <property type="entry name" value="P-loop_NTPase"/>
</dbReference>
<organism evidence="8 9">
    <name type="scientific">Limosilactobacillus ingluviei DSM 15946</name>
    <dbReference type="NCBI Taxonomy" id="1423760"/>
    <lineage>
        <taxon>Bacteria</taxon>
        <taxon>Bacillati</taxon>
        <taxon>Bacillota</taxon>
        <taxon>Bacilli</taxon>
        <taxon>Lactobacillales</taxon>
        <taxon>Lactobacillaceae</taxon>
        <taxon>Limosilactobacillus</taxon>
    </lineage>
</organism>
<feature type="binding site" evidence="5">
    <location>
        <begin position="233"/>
        <end position="240"/>
    </location>
    <ligand>
        <name>ATP</name>
        <dbReference type="ChEBI" id="CHEBI:30616"/>
    </ligand>
</feature>
<dbReference type="GO" id="GO:0005524">
    <property type="term" value="F:ATP binding"/>
    <property type="evidence" value="ECO:0007669"/>
    <property type="project" value="UniProtKB-UniRule"/>
</dbReference>
<dbReference type="RefSeq" id="WP_056955421.1">
    <property type="nucleotide sequence ID" value="NZ_AZFK01000077.1"/>
</dbReference>
<dbReference type="GO" id="GO:0016787">
    <property type="term" value="F:hydrolase activity"/>
    <property type="evidence" value="ECO:0007669"/>
    <property type="project" value="UniProtKB-UniRule"/>
</dbReference>
<keyword evidence="3 5" id="KW-0347">Helicase</keyword>
<dbReference type="Gene3D" id="3.40.50.300">
    <property type="entry name" value="P-loop containing nucleotide triphosphate hydrolases"/>
    <property type="match status" value="3"/>
</dbReference>
<dbReference type="NCBIfam" id="NF041464">
    <property type="entry name" value="HelD_BACSU"/>
    <property type="match status" value="1"/>
</dbReference>
<dbReference type="PROSITE" id="PS51198">
    <property type="entry name" value="UVRD_HELICASE_ATP_BIND"/>
    <property type="match status" value="1"/>
</dbReference>
<dbReference type="PATRIC" id="fig|1423760.3.peg.280"/>
<keyword evidence="2 5" id="KW-0378">Hydrolase</keyword>
<evidence type="ECO:0000256" key="2">
    <source>
        <dbReference type="ARBA" id="ARBA00022801"/>
    </source>
</evidence>
<dbReference type="InterPro" id="IPR048228">
    <property type="entry name" value="HelD_bacillota"/>
</dbReference>
<dbReference type="GO" id="GO:0000725">
    <property type="term" value="P:recombinational repair"/>
    <property type="evidence" value="ECO:0007669"/>
    <property type="project" value="TreeGrafter"/>
</dbReference>
<evidence type="ECO:0000256" key="3">
    <source>
        <dbReference type="ARBA" id="ARBA00022806"/>
    </source>
</evidence>
<dbReference type="Pfam" id="PF00580">
    <property type="entry name" value="UvrD-helicase"/>
    <property type="match status" value="1"/>
</dbReference>
<dbReference type="InterPro" id="IPR027785">
    <property type="entry name" value="UvrD-like_helicase_C"/>
</dbReference>
<evidence type="ECO:0000256" key="5">
    <source>
        <dbReference type="PROSITE-ProRule" id="PRU00560"/>
    </source>
</evidence>
<keyword evidence="4 5" id="KW-0067">ATP-binding</keyword>
<dbReference type="Pfam" id="PF13538">
    <property type="entry name" value="UvrD_C_2"/>
    <property type="match status" value="1"/>
</dbReference>
<evidence type="ECO:0000256" key="6">
    <source>
        <dbReference type="SAM" id="Coils"/>
    </source>
</evidence>
<dbReference type="PANTHER" id="PTHR11070:SF17">
    <property type="entry name" value="DNA HELICASE IV"/>
    <property type="match status" value="1"/>
</dbReference>
<evidence type="ECO:0000256" key="4">
    <source>
        <dbReference type="ARBA" id="ARBA00022840"/>
    </source>
</evidence>